<evidence type="ECO:0000313" key="9">
    <source>
        <dbReference type="EMBL" id="QAT64146.1"/>
    </source>
</evidence>
<reference evidence="9 10" key="1">
    <citation type="submission" date="2019-01" db="EMBL/GenBank/DDBJ databases">
        <title>Genome sequence of Bacillus glycinifermentans SRCM103574.</title>
        <authorList>
            <person name="Kong H.-J."/>
            <person name="Jeong S.-Y."/>
            <person name="Jeong D.-Y."/>
        </authorList>
    </citation>
    <scope>NUCLEOTIDE SEQUENCE [LARGE SCALE GENOMIC DNA]</scope>
    <source>
        <strain evidence="9 10">SRCM103574</strain>
    </source>
</reference>
<evidence type="ECO:0000256" key="2">
    <source>
        <dbReference type="ARBA" id="ARBA00022676"/>
    </source>
</evidence>
<dbReference type="KEGG" id="bgy:BGLY_0692"/>
<dbReference type="SUPFAM" id="SSF74650">
    <property type="entry name" value="Galactose mutarotase-like"/>
    <property type="match status" value="1"/>
</dbReference>
<evidence type="ECO:0000259" key="8">
    <source>
        <dbReference type="Pfam" id="PF03636"/>
    </source>
</evidence>
<organism evidence="9 10">
    <name type="scientific">Bacillus glycinifermentans</name>
    <dbReference type="NCBI Taxonomy" id="1664069"/>
    <lineage>
        <taxon>Bacteria</taxon>
        <taxon>Bacillati</taxon>
        <taxon>Bacillota</taxon>
        <taxon>Bacilli</taxon>
        <taxon>Bacillales</taxon>
        <taxon>Bacillaceae</taxon>
        <taxon>Bacillus</taxon>
    </lineage>
</organism>
<feature type="domain" description="Glycoside hydrolase family 65 central catalytic" evidence="6">
    <location>
        <begin position="323"/>
        <end position="679"/>
    </location>
</feature>
<dbReference type="InterPro" id="IPR012341">
    <property type="entry name" value="6hp_glycosidase-like_sf"/>
</dbReference>
<proteinExistence type="inferred from homology"/>
<accession>A0AAJ3YW77</accession>
<keyword evidence="9" id="KW-0378">Hydrolase</keyword>
<comment type="similarity">
    <text evidence="1">Belongs to the glycosyl hydrolase 65 family.</text>
</comment>
<evidence type="ECO:0000256" key="5">
    <source>
        <dbReference type="PIRSR" id="PIRSR036289-51"/>
    </source>
</evidence>
<feature type="domain" description="Glycoside hydrolase family 65 C-terminal" evidence="7">
    <location>
        <begin position="689"/>
        <end position="749"/>
    </location>
</feature>
<dbReference type="PANTHER" id="PTHR11051:SF14">
    <property type="entry name" value="MALTOSE PHOSPHORYLASE"/>
    <property type="match status" value="1"/>
</dbReference>
<dbReference type="EMBL" id="CP035232">
    <property type="protein sequence ID" value="QAT64146.1"/>
    <property type="molecule type" value="Genomic_DNA"/>
</dbReference>
<dbReference type="Gene3D" id="1.50.10.10">
    <property type="match status" value="1"/>
</dbReference>
<dbReference type="PANTHER" id="PTHR11051">
    <property type="entry name" value="GLYCOSYL HYDROLASE-RELATED"/>
    <property type="match status" value="1"/>
</dbReference>
<dbReference type="GO" id="GO:0004553">
    <property type="term" value="F:hydrolase activity, hydrolyzing O-glycosyl compounds"/>
    <property type="evidence" value="ECO:0007669"/>
    <property type="project" value="TreeGrafter"/>
</dbReference>
<feature type="binding site" evidence="5">
    <location>
        <begin position="592"/>
        <end position="593"/>
    </location>
    <ligand>
        <name>substrate</name>
    </ligand>
</feature>
<evidence type="ECO:0000259" key="7">
    <source>
        <dbReference type="Pfam" id="PF03633"/>
    </source>
</evidence>
<dbReference type="GO" id="GO:0005993">
    <property type="term" value="P:trehalose catabolic process"/>
    <property type="evidence" value="ECO:0007669"/>
    <property type="project" value="UniProtKB-ARBA"/>
</dbReference>
<sequence length="778" mass="90161">MAIQRLFEIDEWKIKTNTFQKEHKRLQESLTSIANGYMGIRGNFEESYSGDSHQGTYIAGVWFPDKTRVGWWKNGYPEYFGKVINAMNFIGIDVYIDGEKIDLYQHPVESFALELDMKEGILRRSAVVSIRDKTVKIGSERFLSLAVKELCAIHYEAECLTDEAVITLVPYLDGNVANEDANYQERFWQEAAKGADSHRGHLVTKTIDNPFGTPRFTVSAAMANVTKGFVSESCKTAGMYAENRYRYETKPGTKASLTKFVAVTTSRDFPEAELLSKGRELLADIVDGGYEEARRRHIDQWKERWEKADIEIKGDDELQQGIRYNIFQLFSTYYGDDSRLNIGPKGFTGEKYGGAAYWDTEAYAVPMYLATADPEVTKNLLLYRYHHLEAAKRNAAKLGMKGALYPMVTFIGDECHNEWEITFEEIHRNGAICYAIYNYINYTGDKDYMKEYGINVLVEVSRFWADRVHFSKRKNKYMIHGVTGPNEYENNVNNNWYTNLIAAWTLEYTLENLAGLPAEKHRQLKVREDEIETWKDIIERMYYPYSEELNIFVQHDTFLDKELQTADDLNPDERPLYQHWSWDKILRSSFIKQADVLQGMYLLNHRFTLEEKRRNFEFYEPMTVHESSLSPSVHAVLAAELQMEKKALELYKRTARLDLDNYNHDTEEGLHITSMTGSWLVIVQGFAGMRVANETLSFAPFLPEEWNGYSFKINYRNRLIRVAVAEERVVFDLLKGDPLQMTVYQKPILLNGRYEGRTPDERMVEGSCHLPNLPAQFL</sequence>
<evidence type="ECO:0000259" key="6">
    <source>
        <dbReference type="Pfam" id="PF03632"/>
    </source>
</evidence>
<dbReference type="AlphaFoldDB" id="A0AAJ3YW77"/>
<dbReference type="RefSeq" id="WP_046130471.1">
    <property type="nucleotide sequence ID" value="NZ_CP035232.1"/>
</dbReference>
<evidence type="ECO:0000313" key="10">
    <source>
        <dbReference type="Proteomes" id="UP000288675"/>
    </source>
</evidence>
<dbReference type="GeneID" id="82851821"/>
<gene>
    <name evidence="9" type="ORF">EQZ20_03905</name>
</gene>
<name>A0AAJ3YW77_9BACI</name>
<dbReference type="FunFam" id="2.60.420.10:FF:000001">
    <property type="entry name" value="Family 65 glycosyl hydrolase"/>
    <property type="match status" value="1"/>
</dbReference>
<feature type="domain" description="Glycoside hydrolase family 65 N-terminal" evidence="8">
    <location>
        <begin position="16"/>
        <end position="267"/>
    </location>
</feature>
<feature type="active site" description="Proton donor" evidence="4">
    <location>
        <position position="487"/>
    </location>
</feature>
<keyword evidence="2" id="KW-0328">Glycosyltransferase</keyword>
<dbReference type="InterPro" id="IPR005195">
    <property type="entry name" value="Glyco_hydro_65_M"/>
</dbReference>
<dbReference type="Proteomes" id="UP000288675">
    <property type="component" value="Chromosome"/>
</dbReference>
<evidence type="ECO:0000256" key="4">
    <source>
        <dbReference type="PIRSR" id="PIRSR036289-50"/>
    </source>
</evidence>
<dbReference type="InterPro" id="IPR008928">
    <property type="entry name" value="6-hairpin_glycosidase_sf"/>
</dbReference>
<dbReference type="PIRSF" id="PIRSF036289">
    <property type="entry name" value="Glycosyl_hydrolase_malt_phosph"/>
    <property type="match status" value="1"/>
</dbReference>
<dbReference type="SUPFAM" id="SSF48208">
    <property type="entry name" value="Six-hairpin glycosidases"/>
    <property type="match status" value="1"/>
</dbReference>
<dbReference type="InterPro" id="IPR005196">
    <property type="entry name" value="Glyco_hydro_65_N"/>
</dbReference>
<keyword evidence="3" id="KW-0808">Transferase</keyword>
<dbReference type="InterPro" id="IPR005194">
    <property type="entry name" value="Glyco_hydro_65_C"/>
</dbReference>
<dbReference type="Pfam" id="PF03633">
    <property type="entry name" value="Glyco_hydro_65C"/>
    <property type="match status" value="1"/>
</dbReference>
<dbReference type="GO" id="GO:0030246">
    <property type="term" value="F:carbohydrate binding"/>
    <property type="evidence" value="ECO:0007669"/>
    <property type="project" value="InterPro"/>
</dbReference>
<dbReference type="Pfam" id="PF03632">
    <property type="entry name" value="Glyco_hydro_65m"/>
    <property type="match status" value="1"/>
</dbReference>
<dbReference type="Pfam" id="PF03636">
    <property type="entry name" value="Glyco_hydro_65N"/>
    <property type="match status" value="1"/>
</dbReference>
<dbReference type="InterPro" id="IPR011013">
    <property type="entry name" value="Gal_mutarotase_sf_dom"/>
</dbReference>
<evidence type="ECO:0000256" key="3">
    <source>
        <dbReference type="ARBA" id="ARBA00022679"/>
    </source>
</evidence>
<evidence type="ECO:0000256" key="1">
    <source>
        <dbReference type="ARBA" id="ARBA00006768"/>
    </source>
</evidence>
<feature type="binding site" evidence="5">
    <location>
        <begin position="358"/>
        <end position="359"/>
    </location>
    <ligand>
        <name>substrate</name>
    </ligand>
</feature>
<dbReference type="Gene3D" id="2.60.420.10">
    <property type="entry name" value="Maltose phosphorylase, domain 3"/>
    <property type="match status" value="1"/>
</dbReference>
<dbReference type="NCBIfam" id="NF010380">
    <property type="entry name" value="PRK13807.1"/>
    <property type="match status" value="1"/>
</dbReference>
<dbReference type="Gene3D" id="2.70.98.40">
    <property type="entry name" value="Glycoside hydrolase, family 65, N-terminal domain"/>
    <property type="match status" value="1"/>
</dbReference>
<dbReference type="InterPro" id="IPR037018">
    <property type="entry name" value="GH65_N"/>
</dbReference>
<dbReference type="InterPro" id="IPR017045">
    <property type="entry name" value="Malt_Pase/Glycosyl_Hdrlase"/>
</dbReference>
<dbReference type="GO" id="GO:0047656">
    <property type="term" value="F:alpha,alpha-trehalose phosphorylase activity"/>
    <property type="evidence" value="ECO:0007669"/>
    <property type="project" value="UniProtKB-ARBA"/>
</dbReference>
<protein>
    <submittedName>
        <fullName evidence="9">Glycoside hydrolase family 65 protein</fullName>
    </submittedName>
</protein>